<dbReference type="Proteomes" id="UP000316225">
    <property type="component" value="Unassembled WGS sequence"/>
</dbReference>
<sequence>MSNVTPLRDKTPDSEKITINLGYVDLGRIDLLVQEGFYSNRSDFVRTAIRNQVNTHVDTVTKTIERHTMELGLRDYSRQDLEDLRAAGEILHVKVVGLARIASDVTPELALQTIGSITVLGALQASAEVRKALSDRIL</sequence>
<dbReference type="EMBL" id="VLKU01000016">
    <property type="protein sequence ID" value="TWI28241.1"/>
    <property type="molecule type" value="Genomic_DNA"/>
</dbReference>
<evidence type="ECO:0000313" key="2">
    <source>
        <dbReference type="Proteomes" id="UP000316225"/>
    </source>
</evidence>
<dbReference type="CDD" id="cd22231">
    <property type="entry name" value="RHH_NikR_HicB-like"/>
    <property type="match status" value="1"/>
</dbReference>
<organism evidence="1 2">
    <name type="scientific">Paracoccus sulfuroxidans</name>
    <dbReference type="NCBI Taxonomy" id="384678"/>
    <lineage>
        <taxon>Bacteria</taxon>
        <taxon>Pseudomonadati</taxon>
        <taxon>Pseudomonadota</taxon>
        <taxon>Alphaproteobacteria</taxon>
        <taxon>Rhodobacterales</taxon>
        <taxon>Paracoccaceae</taxon>
        <taxon>Paracoccus</taxon>
    </lineage>
</organism>
<comment type="caution">
    <text evidence="1">The sequence shown here is derived from an EMBL/GenBank/DDBJ whole genome shotgun (WGS) entry which is preliminary data.</text>
</comment>
<gene>
    <name evidence="1" type="ORF">IQ24_03859</name>
</gene>
<proteinExistence type="predicted"/>
<dbReference type="SUPFAM" id="SSF47598">
    <property type="entry name" value="Ribbon-helix-helix"/>
    <property type="match status" value="1"/>
</dbReference>
<dbReference type="OrthoDB" id="5186443at2"/>
<dbReference type="InterPro" id="IPR041088">
    <property type="entry name" value="RHH_8"/>
</dbReference>
<dbReference type="InterPro" id="IPR013321">
    <property type="entry name" value="Arc_rbn_hlx_hlx"/>
</dbReference>
<dbReference type="PANTHER" id="PTHR36215:SF1">
    <property type="entry name" value="BLL4998 PROTEIN"/>
    <property type="match status" value="1"/>
</dbReference>
<accession>A0A562N8P1</accession>
<dbReference type="Pfam" id="PF17723">
    <property type="entry name" value="RHH_8"/>
    <property type="match status" value="1"/>
</dbReference>
<dbReference type="PANTHER" id="PTHR36215">
    <property type="entry name" value="BLL4998 PROTEIN"/>
    <property type="match status" value="1"/>
</dbReference>
<name>A0A562N8P1_9RHOB</name>
<dbReference type="AlphaFoldDB" id="A0A562N8P1"/>
<dbReference type="Gene3D" id="1.10.1220.10">
    <property type="entry name" value="Met repressor-like"/>
    <property type="match status" value="1"/>
</dbReference>
<keyword evidence="2" id="KW-1185">Reference proteome</keyword>
<protein>
    <recommendedName>
        <fullName evidence="3">Arc/MetJ-type ribon-helix-helix transcriptional regulator</fullName>
    </recommendedName>
</protein>
<dbReference type="RefSeq" id="WP_145399994.1">
    <property type="nucleotide sequence ID" value="NZ_VLKU01000016.1"/>
</dbReference>
<evidence type="ECO:0008006" key="3">
    <source>
        <dbReference type="Google" id="ProtNLM"/>
    </source>
</evidence>
<reference evidence="1 2" key="1">
    <citation type="journal article" date="2015" name="Stand. Genomic Sci.">
        <title>Genomic Encyclopedia of Bacterial and Archaeal Type Strains, Phase III: the genomes of soil and plant-associated and newly described type strains.</title>
        <authorList>
            <person name="Whitman W.B."/>
            <person name="Woyke T."/>
            <person name="Klenk H.P."/>
            <person name="Zhou Y."/>
            <person name="Lilburn T.G."/>
            <person name="Beck B.J."/>
            <person name="De Vos P."/>
            <person name="Vandamme P."/>
            <person name="Eisen J.A."/>
            <person name="Garrity G."/>
            <person name="Hugenholtz P."/>
            <person name="Kyrpides N.C."/>
        </authorList>
    </citation>
    <scope>NUCLEOTIDE SEQUENCE [LARGE SCALE GENOMIC DNA]</scope>
    <source>
        <strain evidence="1 2">CGMCC 1.5364</strain>
    </source>
</reference>
<evidence type="ECO:0000313" key="1">
    <source>
        <dbReference type="EMBL" id="TWI28241.1"/>
    </source>
</evidence>
<dbReference type="InterPro" id="IPR010985">
    <property type="entry name" value="Ribbon_hlx_hlx"/>
</dbReference>
<dbReference type="GO" id="GO:0006355">
    <property type="term" value="P:regulation of DNA-templated transcription"/>
    <property type="evidence" value="ECO:0007669"/>
    <property type="project" value="InterPro"/>
</dbReference>